<evidence type="ECO:0000313" key="1">
    <source>
        <dbReference type="EMBL" id="KFF14179.1"/>
    </source>
</evidence>
<dbReference type="Pfam" id="PF09697">
    <property type="entry name" value="Porph_ging"/>
    <property type="match status" value="1"/>
</dbReference>
<accession>A0A086ABW5</accession>
<dbReference type="EMBL" id="JPRH01000001">
    <property type="protein sequence ID" value="KFF14179.1"/>
    <property type="molecule type" value="Genomic_DNA"/>
</dbReference>
<organism evidence="1 2">
    <name type="scientific">Chryseobacterium soli</name>
    <dbReference type="NCBI Taxonomy" id="445961"/>
    <lineage>
        <taxon>Bacteria</taxon>
        <taxon>Pseudomonadati</taxon>
        <taxon>Bacteroidota</taxon>
        <taxon>Flavobacteriia</taxon>
        <taxon>Flavobacteriales</taxon>
        <taxon>Weeksellaceae</taxon>
        <taxon>Chryseobacterium group</taxon>
        <taxon>Chryseobacterium</taxon>
    </lineage>
</organism>
<dbReference type="eggNOG" id="ENOG502ZZXY">
    <property type="taxonomic scope" value="Bacteria"/>
</dbReference>
<proteinExistence type="predicted"/>
<evidence type="ECO:0008006" key="3">
    <source>
        <dbReference type="Google" id="ProtNLM"/>
    </source>
</evidence>
<reference evidence="1 2" key="1">
    <citation type="submission" date="2014-07" db="EMBL/GenBank/DDBJ databases">
        <title>Genome of Chryseobacterium soli DSM 19298.</title>
        <authorList>
            <person name="Stropko S.J."/>
            <person name="Pipes S.E."/>
            <person name="Newman J."/>
        </authorList>
    </citation>
    <scope>NUCLEOTIDE SEQUENCE [LARGE SCALE GENOMIC DNA]</scope>
    <source>
        <strain evidence="1 2">DSM 19298</strain>
    </source>
</reference>
<keyword evidence="2" id="KW-1185">Reference proteome</keyword>
<name>A0A086ABW5_9FLAO</name>
<dbReference type="Proteomes" id="UP000028705">
    <property type="component" value="Unassembled WGS sequence"/>
</dbReference>
<protein>
    <recommendedName>
        <fullName evidence="3">GLPGLI family protein</fullName>
    </recommendedName>
</protein>
<gene>
    <name evidence="1" type="ORF">IW15_01665</name>
</gene>
<dbReference type="RefSeq" id="WP_034708774.1">
    <property type="nucleotide sequence ID" value="NZ_JPRH01000001.1"/>
</dbReference>
<dbReference type="AlphaFoldDB" id="A0A086ABW5"/>
<dbReference type="NCBIfam" id="TIGR01200">
    <property type="entry name" value="GLPGLI"/>
    <property type="match status" value="1"/>
</dbReference>
<sequence>MKNLMISKEILLKTVILSFAFWSSSFFTQNYQVTYEVKFKPKKESDSLVKEYMVLKIIKGQSIFYNVNKEKIDSLVRINNFKAVYTINSSLLRLQVSKSLSKDYSTIGVTFNQFKYWYKEKNPRYYDLKKYGPFKEYTANEAFTDFGQRKWHILYTPDIPINDGPYIFSGLPGLVIKAESIDGDYSFEAIEIKKLTDSLLLTENKENIKKDKLMKNIGDFIKDPASHRINFKNDFGDSFTYEFGGARDTSYNKTNEIIQKVLQDFNNYPDKDIPVITF</sequence>
<dbReference type="InterPro" id="IPR005901">
    <property type="entry name" value="GLPGLI"/>
</dbReference>
<dbReference type="OrthoDB" id="1246805at2"/>
<dbReference type="STRING" id="445961.IW15_01665"/>
<evidence type="ECO:0000313" key="2">
    <source>
        <dbReference type="Proteomes" id="UP000028705"/>
    </source>
</evidence>
<comment type="caution">
    <text evidence="1">The sequence shown here is derived from an EMBL/GenBank/DDBJ whole genome shotgun (WGS) entry which is preliminary data.</text>
</comment>